<dbReference type="Pfam" id="PF20645">
    <property type="entry name" value="Rrn7_cyclin_C"/>
    <property type="match status" value="1"/>
</dbReference>
<evidence type="ECO:0000256" key="8">
    <source>
        <dbReference type="ARBA" id="ARBA00023163"/>
    </source>
</evidence>
<evidence type="ECO:0000256" key="9">
    <source>
        <dbReference type="ARBA" id="ARBA00023242"/>
    </source>
</evidence>
<dbReference type="AlphaFoldDB" id="A0A9N9QLX0"/>
<keyword evidence="4" id="KW-0863">Zinc-finger</keyword>
<feature type="region of interest" description="Disordered" evidence="10">
    <location>
        <begin position="142"/>
        <end position="163"/>
    </location>
</feature>
<evidence type="ECO:0000256" key="3">
    <source>
        <dbReference type="ARBA" id="ARBA00022723"/>
    </source>
</evidence>
<keyword evidence="8" id="KW-0804">Transcription</keyword>
<name>A0A9N9QLX0_9CUCU</name>
<feature type="domain" description="Rrn7/TAF1B C-terminal cyclin" evidence="11">
    <location>
        <begin position="347"/>
        <end position="489"/>
    </location>
</feature>
<protein>
    <recommendedName>
        <fullName evidence="11">Rrn7/TAF1B C-terminal cyclin domain-containing protein</fullName>
    </recommendedName>
</protein>
<dbReference type="GO" id="GO:0042790">
    <property type="term" value="P:nucleolar large rRNA transcription by RNA polymerase I"/>
    <property type="evidence" value="ECO:0007669"/>
    <property type="project" value="TreeGrafter"/>
</dbReference>
<keyword evidence="5" id="KW-0862">Zinc</keyword>
<dbReference type="GO" id="GO:0008270">
    <property type="term" value="F:zinc ion binding"/>
    <property type="evidence" value="ECO:0007669"/>
    <property type="project" value="UniProtKB-KW"/>
</dbReference>
<keyword evidence="6" id="KW-0805">Transcription regulation</keyword>
<dbReference type="PANTHER" id="PTHR31576">
    <property type="entry name" value="TATA BOX-BINDING PROTEIN-ASSOCIATED FACTOR RNA POLYMERASE I SUBUNIT B"/>
    <property type="match status" value="1"/>
</dbReference>
<proteinExistence type="inferred from homology"/>
<keyword evidence="7" id="KW-0238">DNA-binding</keyword>
<evidence type="ECO:0000256" key="5">
    <source>
        <dbReference type="ARBA" id="ARBA00022833"/>
    </source>
</evidence>
<dbReference type="InterPro" id="IPR033599">
    <property type="entry name" value="TAF1B/Rrn7"/>
</dbReference>
<reference evidence="12" key="1">
    <citation type="submission" date="2022-01" db="EMBL/GenBank/DDBJ databases">
        <authorList>
            <person name="King R."/>
        </authorList>
    </citation>
    <scope>NUCLEOTIDE SEQUENCE</scope>
</reference>
<accession>A0A9N9QLX0</accession>
<evidence type="ECO:0000256" key="1">
    <source>
        <dbReference type="ARBA" id="ARBA00004604"/>
    </source>
</evidence>
<comment type="similarity">
    <text evidence="2">Belongs to the RRN7/TAF1B family.</text>
</comment>
<evidence type="ECO:0000313" key="12">
    <source>
        <dbReference type="EMBL" id="CAG9764144.1"/>
    </source>
</evidence>
<keyword evidence="13" id="KW-1185">Reference proteome</keyword>
<dbReference type="GO" id="GO:0005668">
    <property type="term" value="C:RNA polymerase transcription factor SL1 complex"/>
    <property type="evidence" value="ECO:0007669"/>
    <property type="project" value="TreeGrafter"/>
</dbReference>
<evidence type="ECO:0000256" key="7">
    <source>
        <dbReference type="ARBA" id="ARBA00023125"/>
    </source>
</evidence>
<evidence type="ECO:0000256" key="6">
    <source>
        <dbReference type="ARBA" id="ARBA00023015"/>
    </source>
</evidence>
<evidence type="ECO:0000313" key="13">
    <source>
        <dbReference type="Proteomes" id="UP001152799"/>
    </source>
</evidence>
<dbReference type="InterPro" id="IPR048538">
    <property type="entry name" value="Rrn7_cyclin_C"/>
</dbReference>
<dbReference type="GO" id="GO:0070860">
    <property type="term" value="C:RNA polymerase I core factor complex"/>
    <property type="evidence" value="ECO:0007669"/>
    <property type="project" value="InterPro"/>
</dbReference>
<evidence type="ECO:0000256" key="4">
    <source>
        <dbReference type="ARBA" id="ARBA00022771"/>
    </source>
</evidence>
<gene>
    <name evidence="12" type="ORF">CEUTPL_LOCUS4789</name>
</gene>
<dbReference type="EMBL" id="OU892278">
    <property type="protein sequence ID" value="CAG9764144.1"/>
    <property type="molecule type" value="Genomic_DNA"/>
</dbReference>
<feature type="compositionally biased region" description="Low complexity" evidence="10">
    <location>
        <begin position="147"/>
        <end position="156"/>
    </location>
</feature>
<dbReference type="Proteomes" id="UP001152799">
    <property type="component" value="Chromosome 2"/>
</dbReference>
<evidence type="ECO:0000256" key="10">
    <source>
        <dbReference type="SAM" id="MobiDB-lite"/>
    </source>
</evidence>
<comment type="subcellular location">
    <subcellularLocation>
        <location evidence="1">Nucleus</location>
        <location evidence="1">Nucleolus</location>
    </subcellularLocation>
</comment>
<dbReference type="PANTHER" id="PTHR31576:SF2">
    <property type="entry name" value="TATA BOX-BINDING PROTEIN-ASSOCIATED FACTOR RNA POLYMERASE I SUBUNIT B"/>
    <property type="match status" value="1"/>
</dbReference>
<dbReference type="OrthoDB" id="10069252at2759"/>
<sequence>MEDEHPEMECEVCGGTNFHKESGHFYCNECQTQSQQVQEHVFEQEEAEIHKKSTRKIQKDKSEKAKNKLTSWECYNYILKGLTLELVNLGANPQLIPTVKCLWMKYLHQLEVFDINTNQAPKVSVRGSKKDLDILYNRKKRKRRRSLSTSTATLSVRRQRSTKKRALVKNQYEELSQSQTLTQNSSMANDSLSNLKSGSESSGASVKISYNKYSNAELKRIMSRKHRKDHMEDVDGELTCHKLTRKTMRASFLRSASNLTLSTLYTILYIGLLITKDPIQLGDLLRFIREGHVSFACFRHFFPEDISEKNLTLPWRSEQLLGVYLFRKRCGDMIKFLGVAKYIQKPDLIGLCRRYCRELNLPDEVFFCVMKFILISKPKMKCDKVFVPNYEARAMSFIIFTLKLLFGLDEKTEANLSTFADILNDNQFNFWKWLQFIGFRAAVIKKYHFPSNYNNINSDMYLNYLKNQNIKFQNFNRLIHTEVKDYLQILEKIVTDNDNDYFKFEPSLTPFFSYTKIIMNKIKIPNSEILLQKFQNNSLKCILQPLDYLDLAENKTKIKNGGANDDIIIEDFLYEFKNSGDYNRRAKKRLVTVRMSTSCENISMAENKSLKPTNKNVFLSNWQQGNEKYFLINRDLMKIASKKPKKLNISKKYPIHYNPFERYWMNIPLNSAVTYFCKDFMDELLEKFPLSLSMVLKECARIVEQEERDVFSEFLLSEIYLVYCVKFGYKETNKASNEIRNMVAKAVAHW</sequence>
<evidence type="ECO:0000259" key="11">
    <source>
        <dbReference type="Pfam" id="PF20645"/>
    </source>
</evidence>
<dbReference type="GO" id="GO:0001164">
    <property type="term" value="F:RNA polymerase I core promoter sequence-specific DNA binding"/>
    <property type="evidence" value="ECO:0007669"/>
    <property type="project" value="InterPro"/>
</dbReference>
<organism evidence="12 13">
    <name type="scientific">Ceutorhynchus assimilis</name>
    <name type="common">cabbage seed weevil</name>
    <dbReference type="NCBI Taxonomy" id="467358"/>
    <lineage>
        <taxon>Eukaryota</taxon>
        <taxon>Metazoa</taxon>
        <taxon>Ecdysozoa</taxon>
        <taxon>Arthropoda</taxon>
        <taxon>Hexapoda</taxon>
        <taxon>Insecta</taxon>
        <taxon>Pterygota</taxon>
        <taxon>Neoptera</taxon>
        <taxon>Endopterygota</taxon>
        <taxon>Coleoptera</taxon>
        <taxon>Polyphaga</taxon>
        <taxon>Cucujiformia</taxon>
        <taxon>Curculionidae</taxon>
        <taxon>Ceutorhynchinae</taxon>
        <taxon>Ceutorhynchus</taxon>
    </lineage>
</organism>
<keyword evidence="9" id="KW-0539">Nucleus</keyword>
<evidence type="ECO:0000256" key="2">
    <source>
        <dbReference type="ARBA" id="ARBA00006899"/>
    </source>
</evidence>
<keyword evidence="3" id="KW-0479">Metal-binding</keyword>